<evidence type="ECO:0000256" key="1">
    <source>
        <dbReference type="ARBA" id="ARBA00008834"/>
    </source>
</evidence>
<feature type="signal peptide" evidence="5">
    <location>
        <begin position="1"/>
        <end position="22"/>
    </location>
</feature>
<organism evidence="6 7">
    <name type="scientific">Alistipes shahii</name>
    <dbReference type="NCBI Taxonomy" id="328814"/>
    <lineage>
        <taxon>Bacteria</taxon>
        <taxon>Pseudomonadati</taxon>
        <taxon>Bacteroidota</taxon>
        <taxon>Bacteroidia</taxon>
        <taxon>Bacteroidales</taxon>
        <taxon>Rikenellaceae</taxon>
        <taxon>Alistipes</taxon>
    </lineage>
</organism>
<dbReference type="InterPro" id="IPR012334">
    <property type="entry name" value="Pectin_lyas_fold"/>
</dbReference>
<proteinExistence type="inferred from homology"/>
<evidence type="ECO:0000313" key="7">
    <source>
        <dbReference type="Proteomes" id="UP000323567"/>
    </source>
</evidence>
<dbReference type="PANTHER" id="PTHR31339">
    <property type="entry name" value="PECTIN LYASE-RELATED"/>
    <property type="match status" value="1"/>
</dbReference>
<keyword evidence="5" id="KW-0732">Signal</keyword>
<dbReference type="AlphaFoldDB" id="A0A5B3GBZ8"/>
<dbReference type="Gene3D" id="2.60.350.10">
    <property type="entry name" value="Dextranase, N-terminal"/>
    <property type="match status" value="1"/>
</dbReference>
<dbReference type="InterPro" id="IPR000743">
    <property type="entry name" value="Glyco_hydro_28"/>
</dbReference>
<dbReference type="GO" id="GO:0005975">
    <property type="term" value="P:carbohydrate metabolic process"/>
    <property type="evidence" value="ECO:0007669"/>
    <property type="project" value="InterPro"/>
</dbReference>
<gene>
    <name evidence="6" type="ORF">F2Y13_04135</name>
</gene>
<dbReference type="PROSITE" id="PS51257">
    <property type="entry name" value="PROKAR_LIPOPROTEIN"/>
    <property type="match status" value="1"/>
</dbReference>
<feature type="chain" id="PRO_5022859082" evidence="5">
    <location>
        <begin position="23"/>
        <end position="769"/>
    </location>
</feature>
<accession>A0A5B3GBZ8</accession>
<dbReference type="GO" id="GO:0004650">
    <property type="term" value="F:polygalacturonase activity"/>
    <property type="evidence" value="ECO:0007669"/>
    <property type="project" value="InterPro"/>
</dbReference>
<evidence type="ECO:0000256" key="2">
    <source>
        <dbReference type="ARBA" id="ARBA00022801"/>
    </source>
</evidence>
<comment type="caution">
    <text evidence="6">The sequence shown here is derived from an EMBL/GenBank/DDBJ whole genome shotgun (WGS) entry which is preliminary data.</text>
</comment>
<keyword evidence="2 4" id="KW-0378">Hydrolase</keyword>
<dbReference type="InterPro" id="IPR035953">
    <property type="entry name" value="Dextranase_N-ter"/>
</dbReference>
<dbReference type="Proteomes" id="UP000323567">
    <property type="component" value="Unassembled WGS sequence"/>
</dbReference>
<dbReference type="InterPro" id="IPR051801">
    <property type="entry name" value="GH28_Enzymes"/>
</dbReference>
<reference evidence="6 7" key="1">
    <citation type="journal article" date="2019" name="Nat. Med.">
        <title>A library of human gut bacterial isolates paired with longitudinal multiomics data enables mechanistic microbiome research.</title>
        <authorList>
            <person name="Poyet M."/>
            <person name="Groussin M."/>
            <person name="Gibbons S.M."/>
            <person name="Avila-Pacheco J."/>
            <person name="Jiang X."/>
            <person name="Kearney S.M."/>
            <person name="Perrotta A.R."/>
            <person name="Berdy B."/>
            <person name="Zhao S."/>
            <person name="Lieberman T.D."/>
            <person name="Swanson P.K."/>
            <person name="Smith M."/>
            <person name="Roesemann S."/>
            <person name="Alexander J.E."/>
            <person name="Rich S.A."/>
            <person name="Livny J."/>
            <person name="Vlamakis H."/>
            <person name="Clish C."/>
            <person name="Bullock K."/>
            <person name="Deik A."/>
            <person name="Scott J."/>
            <person name="Pierce K.A."/>
            <person name="Xavier R.J."/>
            <person name="Alm E.J."/>
        </authorList>
    </citation>
    <scope>NUCLEOTIDE SEQUENCE [LARGE SCALE GENOMIC DNA]</scope>
    <source>
        <strain evidence="6 7">BIOML-A2</strain>
    </source>
</reference>
<dbReference type="SUPFAM" id="SSF51126">
    <property type="entry name" value="Pectin lyase-like"/>
    <property type="match status" value="1"/>
</dbReference>
<dbReference type="RefSeq" id="WP_149887062.1">
    <property type="nucleotide sequence ID" value="NZ_CP173706.1"/>
</dbReference>
<dbReference type="InterPro" id="IPR011050">
    <property type="entry name" value="Pectin_lyase_fold/virulence"/>
</dbReference>
<name>A0A5B3GBZ8_9BACT</name>
<evidence type="ECO:0000256" key="5">
    <source>
        <dbReference type="SAM" id="SignalP"/>
    </source>
</evidence>
<keyword evidence="3 4" id="KW-0326">Glycosidase</keyword>
<dbReference type="Pfam" id="PF00295">
    <property type="entry name" value="Glyco_hydro_28"/>
    <property type="match status" value="1"/>
</dbReference>
<dbReference type="Gene3D" id="2.160.20.10">
    <property type="entry name" value="Single-stranded right-handed beta-helix, Pectin lyase-like"/>
    <property type="match status" value="1"/>
</dbReference>
<comment type="similarity">
    <text evidence="1 4">Belongs to the glycosyl hydrolase 28 family.</text>
</comment>
<evidence type="ECO:0000256" key="3">
    <source>
        <dbReference type="ARBA" id="ARBA00023295"/>
    </source>
</evidence>
<evidence type="ECO:0000256" key="4">
    <source>
        <dbReference type="RuleBase" id="RU361169"/>
    </source>
</evidence>
<sequence length="769" mass="85579">MKKMLVTLAFLNTLFFMSTACSQDDSNYIQPKFEDLGAYTPDDISNWPHAIFSFNDWACTDMQMADNRLGIDPIVRNGSRTTVLAYSSKENIRFTTLRSGENPYDYILQIKDFDADIPQVWIQCSSLDQMAGPITLTPLTSTLKIRLIEAPDNMESLQIVLPGMNDALYLFSGVTEPADGIKNKTLRLTASDGDRTYYLFPMCSDRSWNLDFTISIDGSQYPGTLTIPHGIGAGEALEVDFDFSKMDSGSYNVSYRKAEYGSKPALLASNTFENARYDETFKNKNPYYNVYVLEGSTWKSVEVHNALCSNAPRLHEQIWNDWNNAKKLRDTMCYAQFLNDFAGPVRVRIEKRVPFSQVRVRPSTWDIATELVAANTIEFSLPSWEHRKVSVEFDGDRYHNLFLLPNRPDPAREQYADGSADRYFKNGVYYFGGGKEHILAENAPIKLTSGQTLYIDEGTTLYGRIEARGSNITITGRGTLSGAKLQHVGNQYASGNILIDVLNNNGSNNCSGFKINGITIVDTPSWCLRIFNTDDVTIDNINMIHWILNGDGIDICTGKRISITDCMLRTYDDCITLKVRHNAKPIGPIDDVKIERCQVWTELARGIVVGPECGDMTSLSYKTGGISNVSVSDCVVLEASRANDSNFENAGLGVMAESAGSNAPGVPGPIDNILFEDCVIDDIHSSGRPLSIMARAHRDGKCTVSNITFRNVRIISQNGCRISGIDPQGNIFRTLTFENCDYNGLKISSLDPSFLICTNMDNVTGLKFQ</sequence>
<protein>
    <submittedName>
        <fullName evidence="6">Uncharacterized protein</fullName>
    </submittedName>
</protein>
<evidence type="ECO:0000313" key="6">
    <source>
        <dbReference type="EMBL" id="KAA2371148.1"/>
    </source>
</evidence>
<dbReference type="EMBL" id="VVXK01000004">
    <property type="protein sequence ID" value="KAA2371148.1"/>
    <property type="molecule type" value="Genomic_DNA"/>
</dbReference>
<dbReference type="PANTHER" id="PTHR31339:SF9">
    <property type="entry name" value="PLASMIN AND FIBRONECTIN-BINDING PROTEIN A"/>
    <property type="match status" value="1"/>
</dbReference>